<dbReference type="Pfam" id="PF00027">
    <property type="entry name" value="cNMP_binding"/>
    <property type="match status" value="1"/>
</dbReference>
<evidence type="ECO:0000313" key="6">
    <source>
        <dbReference type="Proteomes" id="UP001319883"/>
    </source>
</evidence>
<dbReference type="CDD" id="cd00038">
    <property type="entry name" value="CAP_ED"/>
    <property type="match status" value="1"/>
</dbReference>
<name>A0ABS7WX63_9GAMM</name>
<dbReference type="InterPro" id="IPR018490">
    <property type="entry name" value="cNMP-bd_dom_sf"/>
</dbReference>
<dbReference type="Proteomes" id="UP001319883">
    <property type="component" value="Unassembled WGS sequence"/>
</dbReference>
<comment type="caution">
    <text evidence="5">The sequence shown here is derived from an EMBL/GenBank/DDBJ whole genome shotgun (WGS) entry which is preliminary data.</text>
</comment>
<dbReference type="PANTHER" id="PTHR24567:SF74">
    <property type="entry name" value="HTH-TYPE TRANSCRIPTIONAL REGULATOR ARCR"/>
    <property type="match status" value="1"/>
</dbReference>
<dbReference type="Gene3D" id="2.60.120.10">
    <property type="entry name" value="Jelly Rolls"/>
    <property type="match status" value="1"/>
</dbReference>
<dbReference type="PANTHER" id="PTHR24567">
    <property type="entry name" value="CRP FAMILY TRANSCRIPTIONAL REGULATORY PROTEIN"/>
    <property type="match status" value="1"/>
</dbReference>
<dbReference type="InterPro" id="IPR036388">
    <property type="entry name" value="WH-like_DNA-bd_sf"/>
</dbReference>
<dbReference type="InterPro" id="IPR014710">
    <property type="entry name" value="RmlC-like_jellyroll"/>
</dbReference>
<organism evidence="5 6">
    <name type="scientific">Modicisalibacter tunisiensis</name>
    <dbReference type="NCBI Taxonomy" id="390637"/>
    <lineage>
        <taxon>Bacteria</taxon>
        <taxon>Pseudomonadati</taxon>
        <taxon>Pseudomonadota</taxon>
        <taxon>Gammaproteobacteria</taxon>
        <taxon>Oceanospirillales</taxon>
        <taxon>Halomonadaceae</taxon>
        <taxon>Modicisalibacter</taxon>
    </lineage>
</organism>
<proteinExistence type="predicted"/>
<dbReference type="InterPro" id="IPR000595">
    <property type="entry name" value="cNMP-bd_dom"/>
</dbReference>
<dbReference type="InterPro" id="IPR036390">
    <property type="entry name" value="WH_DNA-bd_sf"/>
</dbReference>
<dbReference type="Gene3D" id="1.10.10.10">
    <property type="entry name" value="Winged helix-like DNA-binding domain superfamily/Winged helix DNA-binding domain"/>
    <property type="match status" value="1"/>
</dbReference>
<reference evidence="5 6" key="1">
    <citation type="submission" date="2021-05" db="EMBL/GenBank/DDBJ databases">
        <title>Petroleum and Energy Research Collection (APPE): ex situ preservation of microbial diversity associated with the oil industry and exploitation of its biotechnological potential.</title>
        <authorList>
            <person name="Paixao C.T.M."/>
            <person name="Gomes M.B."/>
            <person name="Oliveira V.M."/>
        </authorList>
    </citation>
    <scope>NUCLEOTIDE SEQUENCE [LARGE SCALE GENOMIC DNA]</scope>
    <source>
        <strain evidence="5 6">LIT2</strain>
    </source>
</reference>
<dbReference type="SMART" id="SM00419">
    <property type="entry name" value="HTH_CRP"/>
    <property type="match status" value="1"/>
</dbReference>
<accession>A0ABS7WX63</accession>
<dbReference type="EMBL" id="JAGXFD010000001">
    <property type="protein sequence ID" value="MBZ9567205.1"/>
    <property type="molecule type" value="Genomic_DNA"/>
</dbReference>
<keyword evidence="2" id="KW-0238">DNA-binding</keyword>
<keyword evidence="3" id="KW-0804">Transcription</keyword>
<protein>
    <submittedName>
        <fullName evidence="5">Crp/Fnr family transcriptional regulator</fullName>
    </submittedName>
</protein>
<evidence type="ECO:0000256" key="3">
    <source>
        <dbReference type="ARBA" id="ARBA00023163"/>
    </source>
</evidence>
<dbReference type="InterPro" id="IPR050397">
    <property type="entry name" value="Env_Response_Regulators"/>
</dbReference>
<evidence type="ECO:0000313" key="5">
    <source>
        <dbReference type="EMBL" id="MBZ9567205.1"/>
    </source>
</evidence>
<evidence type="ECO:0000259" key="4">
    <source>
        <dbReference type="PROSITE" id="PS51063"/>
    </source>
</evidence>
<dbReference type="SUPFAM" id="SSF46785">
    <property type="entry name" value="Winged helix' DNA-binding domain"/>
    <property type="match status" value="1"/>
</dbReference>
<dbReference type="SUPFAM" id="SSF51206">
    <property type="entry name" value="cAMP-binding domain-like"/>
    <property type="match status" value="1"/>
</dbReference>
<dbReference type="Pfam" id="PF13545">
    <property type="entry name" value="HTH_Crp_2"/>
    <property type="match status" value="1"/>
</dbReference>
<dbReference type="RefSeq" id="WP_163648138.1">
    <property type="nucleotide sequence ID" value="NZ_JAGXFC010000001.1"/>
</dbReference>
<keyword evidence="1" id="KW-0805">Transcription regulation</keyword>
<dbReference type="PROSITE" id="PS51063">
    <property type="entry name" value="HTH_CRP_2"/>
    <property type="match status" value="1"/>
</dbReference>
<gene>
    <name evidence="5" type="ORF">KGQ91_05850</name>
</gene>
<keyword evidence="6" id="KW-1185">Reference proteome</keyword>
<evidence type="ECO:0000256" key="2">
    <source>
        <dbReference type="ARBA" id="ARBA00023125"/>
    </source>
</evidence>
<dbReference type="InterPro" id="IPR012318">
    <property type="entry name" value="HTH_CRP"/>
</dbReference>
<sequence>MQQPVSCVTRNLAHHVNLQASDIALLKSLEKDPRKVDKGKVLWEAHETPTQLYTLRSGWAYAFHCSENGAQQVLDIFLPGDVMGIRDATSRSHYTTAVMLTDGVICPFPTVRLEDLFTRSPRLALGLHASAARQQSVITERLVNVLSNDACSRLGHFALEVYYRLKRIEETTGNSFTLPLTQRQLAMLLGMSEVHVSRTMSDLAERGLITRRRRSFQINDLETLSQISDFRPEKFSDHINPCLAHLFE</sequence>
<evidence type="ECO:0000256" key="1">
    <source>
        <dbReference type="ARBA" id="ARBA00023015"/>
    </source>
</evidence>
<feature type="domain" description="HTH crp-type" evidence="4">
    <location>
        <begin position="148"/>
        <end position="222"/>
    </location>
</feature>